<dbReference type="Proteomes" id="UP001196413">
    <property type="component" value="Unassembled WGS sequence"/>
</dbReference>
<protein>
    <submittedName>
        <fullName evidence="1">Uncharacterized protein</fullName>
    </submittedName>
</protein>
<reference evidence="1" key="1">
    <citation type="submission" date="2021-06" db="EMBL/GenBank/DDBJ databases">
        <title>Parelaphostrongylus tenuis whole genome reference sequence.</title>
        <authorList>
            <person name="Garwood T.J."/>
            <person name="Larsen P.A."/>
            <person name="Fountain-Jones N.M."/>
            <person name="Garbe J.R."/>
            <person name="Macchietto M.G."/>
            <person name="Kania S.A."/>
            <person name="Gerhold R.W."/>
            <person name="Richards J.E."/>
            <person name="Wolf T.M."/>
        </authorList>
    </citation>
    <scope>NUCLEOTIDE SEQUENCE</scope>
    <source>
        <strain evidence="1">MNPRO001-30</strain>
        <tissue evidence="1">Meninges</tissue>
    </source>
</reference>
<comment type="caution">
    <text evidence="1">The sequence shown here is derived from an EMBL/GenBank/DDBJ whole genome shotgun (WGS) entry which is preliminary data.</text>
</comment>
<sequence length="174" mass="19164">MPLFVQGFRIAASADAVQTLVSRLVMQTIVDVLEQQSRSALIPDAITSAILSQLTVQIRYEPLECKDVEKDITNLAMMFGMENKEPHCIIAGSTVTSICTGITAQMRCQINMPRTMIVAVPSKHTSISGTLTTTNIIMANWSRQMWQNVVNRAVRLLASDPFGSHFFSAFATVN</sequence>
<keyword evidence="2" id="KW-1185">Reference proteome</keyword>
<evidence type="ECO:0000313" key="2">
    <source>
        <dbReference type="Proteomes" id="UP001196413"/>
    </source>
</evidence>
<name>A0AAD5LWD5_PARTN</name>
<dbReference type="EMBL" id="JAHQIW010000416">
    <property type="protein sequence ID" value="KAJ1348017.1"/>
    <property type="molecule type" value="Genomic_DNA"/>
</dbReference>
<gene>
    <name evidence="1" type="ORF">KIN20_003225</name>
</gene>
<dbReference type="AlphaFoldDB" id="A0AAD5LWD5"/>
<accession>A0AAD5LWD5</accession>
<organism evidence="1 2">
    <name type="scientific">Parelaphostrongylus tenuis</name>
    <name type="common">Meningeal worm</name>
    <dbReference type="NCBI Taxonomy" id="148309"/>
    <lineage>
        <taxon>Eukaryota</taxon>
        <taxon>Metazoa</taxon>
        <taxon>Ecdysozoa</taxon>
        <taxon>Nematoda</taxon>
        <taxon>Chromadorea</taxon>
        <taxon>Rhabditida</taxon>
        <taxon>Rhabditina</taxon>
        <taxon>Rhabditomorpha</taxon>
        <taxon>Strongyloidea</taxon>
        <taxon>Metastrongylidae</taxon>
        <taxon>Parelaphostrongylus</taxon>
    </lineage>
</organism>
<evidence type="ECO:0000313" key="1">
    <source>
        <dbReference type="EMBL" id="KAJ1348017.1"/>
    </source>
</evidence>
<proteinExistence type="predicted"/>